<organism evidence="10 11">
    <name type="scientific">Rhizobium hidalgonense</name>
    <dbReference type="NCBI Taxonomy" id="1538159"/>
    <lineage>
        <taxon>Bacteria</taxon>
        <taxon>Pseudomonadati</taxon>
        <taxon>Pseudomonadota</taxon>
        <taxon>Alphaproteobacteria</taxon>
        <taxon>Hyphomicrobiales</taxon>
        <taxon>Rhizobiaceae</taxon>
        <taxon>Rhizobium/Agrobacterium group</taxon>
        <taxon>Rhizobium</taxon>
    </lineage>
</organism>
<evidence type="ECO:0000256" key="6">
    <source>
        <dbReference type="ARBA" id="ARBA00023136"/>
    </source>
</evidence>
<feature type="non-terminal residue" evidence="10">
    <location>
        <position position="107"/>
    </location>
</feature>
<dbReference type="EMBL" id="JAVLSF010001374">
    <property type="protein sequence ID" value="MDR9778923.1"/>
    <property type="molecule type" value="Genomic_DNA"/>
</dbReference>
<sequence length="107" mass="11488">LRVNGTIFAAASLSASATLNHWLLPIALISTLFGAIGALASTNLRRLVGYMLLSSIGTILIGIALFNGQAWSAALFYLVHSTLVVAAFYLLAEWIRHQRSATGDMLR</sequence>
<evidence type="ECO:0000256" key="8">
    <source>
        <dbReference type="SAM" id="Phobius"/>
    </source>
</evidence>
<evidence type="ECO:0000256" key="3">
    <source>
        <dbReference type="ARBA" id="ARBA00022475"/>
    </source>
</evidence>
<dbReference type="Proteomes" id="UP001268610">
    <property type="component" value="Unassembled WGS sequence"/>
</dbReference>
<feature type="non-terminal residue" evidence="10">
    <location>
        <position position="1"/>
    </location>
</feature>
<dbReference type="GO" id="GO:0005886">
    <property type="term" value="C:plasma membrane"/>
    <property type="evidence" value="ECO:0007669"/>
    <property type="project" value="UniProtKB-SubCell"/>
</dbReference>
<accession>A0AAJ2LRD1</accession>
<proteinExistence type="inferred from homology"/>
<feature type="domain" description="NADH:quinone oxidoreductase/Mrp antiporter transmembrane" evidence="9">
    <location>
        <begin position="14"/>
        <end position="105"/>
    </location>
</feature>
<evidence type="ECO:0000256" key="2">
    <source>
        <dbReference type="ARBA" id="ARBA00005346"/>
    </source>
</evidence>
<evidence type="ECO:0000256" key="5">
    <source>
        <dbReference type="ARBA" id="ARBA00022989"/>
    </source>
</evidence>
<dbReference type="AlphaFoldDB" id="A0AAJ2LRD1"/>
<reference evidence="10" key="1">
    <citation type="submission" date="2023-04" db="EMBL/GenBank/DDBJ databases">
        <title>Genomic characterization of faba bean (Vicia faba) microsymbionts in Mexican soils.</title>
        <authorList>
            <person name="Rivera Orduna F.N."/>
            <person name="Guevara-Luna J."/>
            <person name="Yan J."/>
            <person name="Arroyo-Herrera I."/>
            <person name="Li Y."/>
            <person name="Vasquez-Murrieta M.S."/>
            <person name="Wang E.T."/>
        </authorList>
    </citation>
    <scope>NUCLEOTIDE SEQUENCE</scope>
    <source>
        <strain evidence="10">CH26</strain>
    </source>
</reference>
<keyword evidence="6 8" id="KW-0472">Membrane</keyword>
<keyword evidence="4 7" id="KW-0812">Transmembrane</keyword>
<evidence type="ECO:0000259" key="9">
    <source>
        <dbReference type="Pfam" id="PF00361"/>
    </source>
</evidence>
<gene>
    <name evidence="10" type="ORF">RJJ65_40970</name>
</gene>
<feature type="transmembrane region" description="Helical" evidence="8">
    <location>
        <begin position="22"/>
        <end position="40"/>
    </location>
</feature>
<comment type="subcellular location">
    <subcellularLocation>
        <location evidence="1">Cell membrane</location>
        <topology evidence="1">Multi-pass membrane protein</topology>
    </subcellularLocation>
    <subcellularLocation>
        <location evidence="7">Membrane</location>
        <topology evidence="7">Multi-pass membrane protein</topology>
    </subcellularLocation>
</comment>
<feature type="transmembrane region" description="Helical" evidence="8">
    <location>
        <begin position="47"/>
        <end position="68"/>
    </location>
</feature>
<name>A0AAJ2LRD1_9HYPH</name>
<comment type="similarity">
    <text evidence="2">Belongs to the CPA3 antiporters (TC 2.A.63) subunit D family.</text>
</comment>
<dbReference type="PANTHER" id="PTHR42703:SF1">
    <property type="entry name" value="NA(+)_H(+) ANTIPORTER SUBUNIT D1"/>
    <property type="match status" value="1"/>
</dbReference>
<evidence type="ECO:0000256" key="4">
    <source>
        <dbReference type="ARBA" id="ARBA00022692"/>
    </source>
</evidence>
<evidence type="ECO:0000256" key="1">
    <source>
        <dbReference type="ARBA" id="ARBA00004651"/>
    </source>
</evidence>
<feature type="transmembrane region" description="Helical" evidence="8">
    <location>
        <begin position="74"/>
        <end position="92"/>
    </location>
</feature>
<evidence type="ECO:0000313" key="11">
    <source>
        <dbReference type="Proteomes" id="UP001268610"/>
    </source>
</evidence>
<dbReference type="InterPro" id="IPR050586">
    <property type="entry name" value="CPA3_Na-H_Antiporter_D"/>
</dbReference>
<protein>
    <submittedName>
        <fullName evidence="10">Proton-conducting transporter membrane subunit</fullName>
    </submittedName>
</protein>
<keyword evidence="5 8" id="KW-1133">Transmembrane helix</keyword>
<comment type="caution">
    <text evidence="10">The sequence shown here is derived from an EMBL/GenBank/DDBJ whole genome shotgun (WGS) entry which is preliminary data.</text>
</comment>
<evidence type="ECO:0000313" key="10">
    <source>
        <dbReference type="EMBL" id="MDR9778923.1"/>
    </source>
</evidence>
<dbReference type="PANTHER" id="PTHR42703">
    <property type="entry name" value="NADH DEHYDROGENASE"/>
    <property type="match status" value="1"/>
</dbReference>
<keyword evidence="3" id="KW-1003">Cell membrane</keyword>
<dbReference type="Pfam" id="PF00361">
    <property type="entry name" value="Proton_antipo_M"/>
    <property type="match status" value="1"/>
</dbReference>
<dbReference type="InterPro" id="IPR001750">
    <property type="entry name" value="ND/Mrp_TM"/>
</dbReference>
<dbReference type="RefSeq" id="WP_310866870.1">
    <property type="nucleotide sequence ID" value="NZ_JAVLSF010001374.1"/>
</dbReference>
<evidence type="ECO:0000256" key="7">
    <source>
        <dbReference type="RuleBase" id="RU000320"/>
    </source>
</evidence>